<keyword evidence="1" id="KW-0732">Signal</keyword>
<reference evidence="3" key="1">
    <citation type="submission" date="2016-10" db="EMBL/GenBank/DDBJ databases">
        <title>Sequence of Gallionella enrichment culture.</title>
        <authorList>
            <person name="Poehlein A."/>
            <person name="Muehling M."/>
            <person name="Daniel R."/>
        </authorList>
    </citation>
    <scope>NUCLEOTIDE SEQUENCE</scope>
</reference>
<dbReference type="EMBL" id="MLJW01007124">
    <property type="protein sequence ID" value="OIQ65702.1"/>
    <property type="molecule type" value="Genomic_DNA"/>
</dbReference>
<dbReference type="InterPro" id="IPR051010">
    <property type="entry name" value="BCAA_transport"/>
</dbReference>
<evidence type="ECO:0000259" key="2">
    <source>
        <dbReference type="Pfam" id="PF13458"/>
    </source>
</evidence>
<organism evidence="3">
    <name type="scientific">mine drainage metagenome</name>
    <dbReference type="NCBI Taxonomy" id="410659"/>
    <lineage>
        <taxon>unclassified sequences</taxon>
        <taxon>metagenomes</taxon>
        <taxon>ecological metagenomes</taxon>
    </lineage>
</organism>
<accession>A0A1J5P3G5</accession>
<protein>
    <recommendedName>
        <fullName evidence="2">Leucine-binding protein domain-containing protein</fullName>
    </recommendedName>
</protein>
<dbReference type="InterPro" id="IPR028082">
    <property type="entry name" value="Peripla_BP_I"/>
</dbReference>
<dbReference type="Pfam" id="PF13458">
    <property type="entry name" value="Peripla_BP_6"/>
    <property type="match status" value="1"/>
</dbReference>
<evidence type="ECO:0000256" key="1">
    <source>
        <dbReference type="ARBA" id="ARBA00022729"/>
    </source>
</evidence>
<feature type="domain" description="Leucine-binding protein" evidence="2">
    <location>
        <begin position="3"/>
        <end position="301"/>
    </location>
</feature>
<dbReference type="PANTHER" id="PTHR30483">
    <property type="entry name" value="LEUCINE-SPECIFIC-BINDING PROTEIN"/>
    <property type="match status" value="1"/>
</dbReference>
<dbReference type="Gene3D" id="3.40.50.2300">
    <property type="match status" value="2"/>
</dbReference>
<name>A0A1J5P3G5_9ZZZZ</name>
<dbReference type="PANTHER" id="PTHR30483:SF6">
    <property type="entry name" value="PERIPLASMIC BINDING PROTEIN OF ABC TRANSPORTER FOR NATURAL AMINO ACIDS"/>
    <property type="match status" value="1"/>
</dbReference>
<sequence length="327" mass="34687">MVDDLSSPTQVVTNYQNLITRDKVDLVFGPFSSLLTVPASQVANRYNYAFIESAGGGPKVFAQKLGNLFFIQPGPIVKQGDVFADYILALPAAQRPKTAAYPSLDDPFASPIADTIRARFEAAGIKTVYQGTYPAETPDLTPIMAKAISGKPDVIVSGTQTLDAYQQVKALIQLHYNPKWLYMSNGANSPVEFPSKVGAGNTEGVFSSGDWFPTSTAPGSADFIKAYIKKYGGDVTGIDNSSVEAYAAGQVLEAVAAKTGKVDNATIISTLHSGSWQTILGNLSWDATGAPQGSYVLVQWIKGVLTPVYPATIAQTAPVAPKPNWAG</sequence>
<dbReference type="InterPro" id="IPR028081">
    <property type="entry name" value="Leu-bd"/>
</dbReference>
<dbReference type="SUPFAM" id="SSF53822">
    <property type="entry name" value="Periplasmic binding protein-like I"/>
    <property type="match status" value="1"/>
</dbReference>
<dbReference type="AlphaFoldDB" id="A0A1J5P3G5"/>
<evidence type="ECO:0000313" key="3">
    <source>
        <dbReference type="EMBL" id="OIQ65702.1"/>
    </source>
</evidence>
<proteinExistence type="predicted"/>
<comment type="caution">
    <text evidence="3">The sequence shown here is derived from an EMBL/GenBank/DDBJ whole genome shotgun (WGS) entry which is preliminary data.</text>
</comment>
<gene>
    <name evidence="3" type="ORF">GALL_527370</name>
</gene>